<sequence>MSSTIHSFGPKPAKGFSCELVAWVDTAVDRLFQTELLWWSDPRQGYALPNARSSPTPAEVTM</sequence>
<comment type="caution">
    <text evidence="1">The sequence shown here is derived from an EMBL/GenBank/DDBJ whole genome shotgun (WGS) entry which is preliminary data.</text>
</comment>
<organism evidence="1 2">
    <name type="scientific">Dactylosporangium siamense</name>
    <dbReference type="NCBI Taxonomy" id="685454"/>
    <lineage>
        <taxon>Bacteria</taxon>
        <taxon>Bacillati</taxon>
        <taxon>Actinomycetota</taxon>
        <taxon>Actinomycetes</taxon>
        <taxon>Micromonosporales</taxon>
        <taxon>Micromonosporaceae</taxon>
        <taxon>Dactylosporangium</taxon>
    </lineage>
</organism>
<proteinExistence type="predicted"/>
<reference evidence="1" key="1">
    <citation type="submission" date="2021-01" db="EMBL/GenBank/DDBJ databases">
        <title>Whole genome shotgun sequence of Dactylosporangium siamense NBRC 106093.</title>
        <authorList>
            <person name="Komaki H."/>
            <person name="Tamura T."/>
        </authorList>
    </citation>
    <scope>NUCLEOTIDE SEQUENCE</scope>
    <source>
        <strain evidence="1">NBRC 106093</strain>
    </source>
</reference>
<evidence type="ECO:0000313" key="1">
    <source>
        <dbReference type="EMBL" id="GIG46152.1"/>
    </source>
</evidence>
<gene>
    <name evidence="1" type="ORF">Dsi01nite_041930</name>
</gene>
<name>A0A919U8W1_9ACTN</name>
<evidence type="ECO:0000313" key="2">
    <source>
        <dbReference type="Proteomes" id="UP000660611"/>
    </source>
</evidence>
<accession>A0A919U8W1</accession>
<protein>
    <submittedName>
        <fullName evidence="1">Uncharacterized protein</fullName>
    </submittedName>
</protein>
<dbReference type="Proteomes" id="UP000660611">
    <property type="component" value="Unassembled WGS sequence"/>
</dbReference>
<dbReference type="AlphaFoldDB" id="A0A919U8W1"/>
<keyword evidence="2" id="KW-1185">Reference proteome</keyword>
<dbReference type="EMBL" id="BONQ01000062">
    <property type="protein sequence ID" value="GIG46152.1"/>
    <property type="molecule type" value="Genomic_DNA"/>
</dbReference>